<evidence type="ECO:0000259" key="6">
    <source>
        <dbReference type="Pfam" id="PF01266"/>
    </source>
</evidence>
<dbReference type="STRING" id="7395.A0A1A9UVJ8"/>
<reference evidence="7" key="1">
    <citation type="submission" date="2020-05" db="UniProtKB">
        <authorList>
            <consortium name="EnsemblMetazoa"/>
        </authorList>
    </citation>
    <scope>IDENTIFICATION</scope>
    <source>
        <strain evidence="7">TTRI</strain>
    </source>
</reference>
<evidence type="ECO:0000256" key="5">
    <source>
        <dbReference type="ARBA" id="ARBA00023002"/>
    </source>
</evidence>
<accession>A0A1A9UVJ8</accession>
<evidence type="ECO:0000256" key="3">
    <source>
        <dbReference type="ARBA" id="ARBA00022630"/>
    </source>
</evidence>
<organism evidence="7 8">
    <name type="scientific">Glossina austeni</name>
    <name type="common">Savannah tsetse fly</name>
    <dbReference type="NCBI Taxonomy" id="7395"/>
    <lineage>
        <taxon>Eukaryota</taxon>
        <taxon>Metazoa</taxon>
        <taxon>Ecdysozoa</taxon>
        <taxon>Arthropoda</taxon>
        <taxon>Hexapoda</taxon>
        <taxon>Insecta</taxon>
        <taxon>Pterygota</taxon>
        <taxon>Neoptera</taxon>
        <taxon>Endopterygota</taxon>
        <taxon>Diptera</taxon>
        <taxon>Brachycera</taxon>
        <taxon>Muscomorpha</taxon>
        <taxon>Hippoboscoidea</taxon>
        <taxon>Glossinidae</taxon>
        <taxon>Glossina</taxon>
    </lineage>
</organism>
<sequence length="392" mass="44117">MKNEHNGKKYAITESLVLQSCKLLYRYADLWALRDRTSVCWEIAGREFADRLSSKLNQRLTIDDVKHKVLLIKAGPKKLNKTQGTARTTLCAYLWYAHKLGLKQQLISDGGIKIGREKITPQVGVMDEADRLINEITGEMTGGQTPINVQSDNSDTSIISSNICQERPSTWARASRKYIQSEKSCIQKYKEVVDVWPDVEALREVQLHFGGVYTNQDTVYSRPADRLYGCAYIGGKAQTCKTIIFFGVRSILTAFNMLLAAIPDISTRYHGGAKFFNTILDVIEEIGLDLKAVLHHCPYDSMAIKKRCYDMLPSLKKAKVIREMVGLSPHRAVVRVEAEFLTKENGKKLKIVHNYGHGGYGVTATPGTAKYAVKLVRDLQQQTVILKYPNIK</sequence>
<proteinExistence type="inferred from homology"/>
<dbReference type="PANTHER" id="PTHR11530">
    <property type="entry name" value="D-AMINO ACID OXIDASE"/>
    <property type="match status" value="1"/>
</dbReference>
<evidence type="ECO:0000256" key="2">
    <source>
        <dbReference type="ARBA" id="ARBA00006730"/>
    </source>
</evidence>
<feature type="domain" description="FAD dependent oxidoreductase" evidence="6">
    <location>
        <begin position="300"/>
        <end position="374"/>
    </location>
</feature>
<dbReference type="PANTHER" id="PTHR11530:SF17">
    <property type="entry name" value="RE49860P"/>
    <property type="match status" value="1"/>
</dbReference>
<evidence type="ECO:0000313" key="8">
    <source>
        <dbReference type="Proteomes" id="UP000078200"/>
    </source>
</evidence>
<dbReference type="InterPro" id="IPR023209">
    <property type="entry name" value="DAO"/>
</dbReference>
<evidence type="ECO:0000313" key="7">
    <source>
        <dbReference type="EnsemblMetazoa" id="GAUT017045-PA"/>
    </source>
</evidence>
<evidence type="ECO:0000256" key="1">
    <source>
        <dbReference type="ARBA" id="ARBA00001974"/>
    </source>
</evidence>
<dbReference type="InterPro" id="IPR006076">
    <property type="entry name" value="FAD-dep_OxRdtase"/>
</dbReference>
<dbReference type="PROSITE" id="PS00677">
    <property type="entry name" value="DAO"/>
    <property type="match status" value="1"/>
</dbReference>
<dbReference type="GO" id="GO:0019478">
    <property type="term" value="P:D-amino acid catabolic process"/>
    <property type="evidence" value="ECO:0007669"/>
    <property type="project" value="TreeGrafter"/>
</dbReference>
<dbReference type="Pfam" id="PF01266">
    <property type="entry name" value="DAO"/>
    <property type="match status" value="1"/>
</dbReference>
<dbReference type="VEuPathDB" id="VectorBase:GAUT017045"/>
<comment type="cofactor">
    <cofactor evidence="1">
        <name>FAD</name>
        <dbReference type="ChEBI" id="CHEBI:57692"/>
    </cofactor>
</comment>
<keyword evidence="5" id="KW-0560">Oxidoreductase</keyword>
<name>A0A1A9UVJ8_GLOAU</name>
<dbReference type="AlphaFoldDB" id="A0A1A9UVJ8"/>
<protein>
    <recommendedName>
        <fullName evidence="6">FAD dependent oxidoreductase domain-containing protein</fullName>
    </recommendedName>
</protein>
<keyword evidence="8" id="KW-1185">Reference proteome</keyword>
<dbReference type="GO" id="GO:0005737">
    <property type="term" value="C:cytoplasm"/>
    <property type="evidence" value="ECO:0007669"/>
    <property type="project" value="TreeGrafter"/>
</dbReference>
<dbReference type="Gene3D" id="3.40.50.720">
    <property type="entry name" value="NAD(P)-binding Rossmann-like Domain"/>
    <property type="match status" value="1"/>
</dbReference>
<dbReference type="Proteomes" id="UP000078200">
    <property type="component" value="Unassembled WGS sequence"/>
</dbReference>
<keyword evidence="4" id="KW-0274">FAD</keyword>
<comment type="similarity">
    <text evidence="2">Belongs to the DAMOX/DASOX family.</text>
</comment>
<dbReference type="InterPro" id="IPR006181">
    <property type="entry name" value="D-amino_acid_oxidase_CS"/>
</dbReference>
<dbReference type="GO" id="GO:0071949">
    <property type="term" value="F:FAD binding"/>
    <property type="evidence" value="ECO:0007669"/>
    <property type="project" value="InterPro"/>
</dbReference>
<keyword evidence="3" id="KW-0285">Flavoprotein</keyword>
<dbReference type="GO" id="GO:0003884">
    <property type="term" value="F:D-amino-acid oxidase activity"/>
    <property type="evidence" value="ECO:0007669"/>
    <property type="project" value="InterPro"/>
</dbReference>
<dbReference type="EnsemblMetazoa" id="GAUT017045-RA">
    <property type="protein sequence ID" value="GAUT017045-PA"/>
    <property type="gene ID" value="GAUT017045"/>
</dbReference>
<evidence type="ECO:0000256" key="4">
    <source>
        <dbReference type="ARBA" id="ARBA00022827"/>
    </source>
</evidence>